<dbReference type="EMBL" id="QRCF01000001">
    <property type="protein sequence ID" value="RDT97449.1"/>
    <property type="molecule type" value="Genomic_DNA"/>
</dbReference>
<evidence type="ECO:0000313" key="4">
    <source>
        <dbReference type="EMBL" id="ROG84456.1"/>
    </source>
</evidence>
<dbReference type="Proteomes" id="UP000283322">
    <property type="component" value="Unassembled WGS sequence"/>
</dbReference>
<sequence>MGERHYQNKPWRQLCERQRAIVRRGRRAAWRKYEFLPAADRALGTGDNGFAIRDDALRRGLV</sequence>
<evidence type="ECO:0000313" key="1">
    <source>
        <dbReference type="EMBL" id="OVF70895.1"/>
    </source>
</evidence>
<reference evidence="5 7" key="7">
    <citation type="journal article" date="2019" name="Antimicrob. Agents Chemother.">
        <title>Applying Rapid Whole Genome Sequencing to Predict Phenotypic Antimicrobial Susceptibility Testing Results Among Carbapenem-Resistant Klebsiella pneumoniae Clinical Isolates.</title>
        <authorList>
            <person name="Tamma P.D."/>
            <person name="Fan Y."/>
            <person name="Bergman Y."/>
            <person name="Pertea G."/>
            <person name="Kazmi A."/>
            <person name="Lewis S."/>
            <person name="Carroll K.C."/>
            <person name="Schatz M.C."/>
            <person name="Timp W."/>
            <person name="Simner P.J."/>
        </authorList>
    </citation>
    <scope>NUCLEOTIDE SEQUENCE [LARGE SCALE GENOMIC DNA]</scope>
    <source>
        <strain evidence="5 7">KLPN_104</strain>
    </source>
</reference>
<evidence type="ECO:0000313" key="8">
    <source>
        <dbReference type="Proteomes" id="UP000283322"/>
    </source>
</evidence>
<dbReference type="Proteomes" id="UP000253559">
    <property type="component" value="Unassembled WGS sequence"/>
</dbReference>
<gene>
    <name evidence="1" type="ORF">B5L96_14490</name>
    <name evidence="4" type="ORF">BL124_00033530</name>
    <name evidence="2" type="ORF">DM078_02400</name>
    <name evidence="3" type="ORF">DW286_01615</name>
    <name evidence="5" type="ORF">EAO17_09210</name>
</gene>
<organism evidence="1 6">
    <name type="scientific">Klebsiella pneumoniae</name>
    <dbReference type="NCBI Taxonomy" id="573"/>
    <lineage>
        <taxon>Bacteria</taxon>
        <taxon>Pseudomonadati</taxon>
        <taxon>Pseudomonadota</taxon>
        <taxon>Gammaproteobacteria</taxon>
        <taxon>Enterobacterales</taxon>
        <taxon>Enterobacteriaceae</taxon>
        <taxon>Klebsiella/Raoultella group</taxon>
        <taxon>Klebsiella</taxon>
        <taxon>Klebsiella pneumoniae complex</taxon>
    </lineage>
</organism>
<dbReference type="AlphaFoldDB" id="A0A2U0LTP0"/>
<dbReference type="Proteomes" id="UP000254657">
    <property type="component" value="Unassembled WGS sequence"/>
</dbReference>
<proteinExistence type="predicted"/>
<reference evidence="2" key="3">
    <citation type="submission" date="2018-07" db="EMBL/GenBank/DDBJ databases">
        <authorList>
            <person name="Martins R.C."/>
            <person name="Perdigao-Neto L.V."/>
            <person name="Costa S.F."/>
            <person name="Levin A.S.S."/>
        </authorList>
    </citation>
    <scope>NUCLEOTIDE SEQUENCE</scope>
    <source>
        <strain evidence="2">BC_5001</strain>
    </source>
</reference>
<evidence type="ECO:0000313" key="6">
    <source>
        <dbReference type="Proteomes" id="UP000196447"/>
    </source>
</evidence>
<reference evidence="2" key="4">
    <citation type="submission" date="2018-08" db="EMBL/GenBank/DDBJ databases">
        <title>Klebsiella pneumoniae genome sequencing and assembly.</title>
        <authorList>
            <person name="Martins R.C.R."/>
            <person name="Perdigao-Neto L.V."/>
            <person name="Costa S.F."/>
            <person name="Levin A.S.S."/>
        </authorList>
    </citation>
    <scope>NUCLEOTIDE SEQUENCE</scope>
    <source>
        <strain evidence="2">BC_5001</strain>
    </source>
</reference>
<reference evidence="1 6" key="1">
    <citation type="submission" date="2017-03" db="EMBL/GenBank/DDBJ databases">
        <authorList>
            <person name="Fouts D."/>
            <person name="Stalin M.J."/>
            <person name="Chen L."/>
            <person name="Wright M."/>
            <person name="Sutton G."/>
            <person name="Nguyen K."/>
            <person name="Vanduin D."/>
            <person name="Rojas L."/>
            <person name="Hujer A."/>
            <person name="Hujer K."/>
            <person name="Bonomo R."/>
            <person name="Kreiswirth B."/>
            <person name="Adams M."/>
        </authorList>
    </citation>
    <scope>NUCLEOTIDE SEQUENCE [LARGE SCALE GENOMIC DNA]</scope>
    <source>
        <strain evidence="1 6">39383</strain>
    </source>
</reference>
<dbReference type="Proteomes" id="UP000275975">
    <property type="component" value="Unassembled WGS sequence"/>
</dbReference>
<comment type="caution">
    <text evidence="1">The sequence shown here is derived from an EMBL/GenBank/DDBJ whole genome shotgun (WGS) entry which is preliminary data.</text>
</comment>
<dbReference type="Proteomes" id="UP000196447">
    <property type="component" value="Unassembled WGS sequence"/>
</dbReference>
<dbReference type="EMBL" id="NDBK01000064">
    <property type="protein sequence ID" value="OVF70895.1"/>
    <property type="molecule type" value="Genomic_DNA"/>
</dbReference>
<dbReference type="EMBL" id="QOHW01000001">
    <property type="protein sequence ID" value="RBZ26261.1"/>
    <property type="molecule type" value="Genomic_DNA"/>
</dbReference>
<evidence type="ECO:0000313" key="3">
    <source>
        <dbReference type="EMBL" id="RDT97449.1"/>
    </source>
</evidence>
<dbReference type="EMBL" id="MPYG04000255">
    <property type="protein sequence ID" value="ROG84456.1"/>
    <property type="molecule type" value="Genomic_DNA"/>
</dbReference>
<reference evidence="5" key="5">
    <citation type="submission" date="2018-10" db="EMBL/GenBank/DDBJ databases">
        <authorList>
            <person name="Fan Y."/>
            <person name="Timp W."/>
            <person name="Bergman Y."/>
            <person name="Tamma P."/>
            <person name="Simner P."/>
        </authorList>
    </citation>
    <scope>NUCLEOTIDE SEQUENCE</scope>
    <source>
        <strain evidence="5">KLPN_104</strain>
    </source>
</reference>
<reference evidence="3" key="2">
    <citation type="submission" date="2018-07" db="EMBL/GenBank/DDBJ databases">
        <title>Draft genome sequence of Klebsiella pneumoniae K293.</title>
        <authorList>
            <person name="He F."/>
        </authorList>
    </citation>
    <scope>NUCLEOTIDE SEQUENCE</scope>
    <source>
        <strain evidence="3">K293</strain>
    </source>
</reference>
<reference evidence="4 8" key="6">
    <citation type="submission" date="2018-10" db="EMBL/GenBank/DDBJ databases">
        <authorList>
            <person name="Vanduin D."/>
            <person name="Fouts D."/>
            <person name="Wright M."/>
            <person name="Sutton G."/>
            <person name="Nguyen K."/>
            <person name="Kreiswirth B."/>
            <person name="Chen L."/>
            <person name="Rojas L."/>
            <person name="Hujer A."/>
            <person name="Hujer K."/>
            <person name="Bonomo R."/>
            <person name="Adams M."/>
        </authorList>
    </citation>
    <scope>NUCLEOTIDE SEQUENCE [LARGE SCALE GENOMIC DNA]</scope>
    <source>
        <strain evidence="4 8">CRK0165</strain>
    </source>
</reference>
<dbReference type="EMBL" id="RDAM01000001">
    <property type="protein sequence ID" value="RRF06370.1"/>
    <property type="molecule type" value="Genomic_DNA"/>
</dbReference>
<evidence type="ECO:0000313" key="2">
    <source>
        <dbReference type="EMBL" id="RBZ26261.1"/>
    </source>
</evidence>
<protein>
    <submittedName>
        <fullName evidence="1">Uncharacterized protein</fullName>
    </submittedName>
</protein>
<name>A0A2U0LTP0_KLEPN</name>
<accession>A0A2U0LTP0</accession>
<evidence type="ECO:0000313" key="7">
    <source>
        <dbReference type="Proteomes" id="UP000275975"/>
    </source>
</evidence>
<evidence type="ECO:0000313" key="5">
    <source>
        <dbReference type="EMBL" id="RRF06370.1"/>
    </source>
</evidence>